<dbReference type="AlphaFoldDB" id="A0A7W4XDX7"/>
<sequence length="196" mass="20964">MVVARRRQVQTRKVLAAALAVTAALLSGCASSPPPAKGFEAAALQPYRLDSGDRLRVTVFEQPGLTNTYTVDQAGYIAFPLVGQVAARGQTLPALEGSIAGRLKQGYLRDPDVSIEIDRYRPVFVMGEVGRPGQYSYVPGMTAQNAIAIAGGFTPRGNERDVDVTRKVNGQVATGRTAITAPILAGDTIYVRERLF</sequence>
<dbReference type="Proteomes" id="UP000524535">
    <property type="component" value="Unassembled WGS sequence"/>
</dbReference>
<dbReference type="EMBL" id="JACIGW010000005">
    <property type="protein sequence ID" value="MBB4350382.1"/>
    <property type="molecule type" value="Genomic_DNA"/>
</dbReference>
<accession>A0A7W4XDX7</accession>
<evidence type="ECO:0000259" key="3">
    <source>
        <dbReference type="Pfam" id="PF02563"/>
    </source>
</evidence>
<dbReference type="Gene3D" id="3.10.560.10">
    <property type="entry name" value="Outer membrane lipoprotein wza domain like"/>
    <property type="match status" value="1"/>
</dbReference>
<feature type="domain" description="Polysaccharide export protein N-terminal" evidence="3">
    <location>
        <begin position="43"/>
        <end position="117"/>
    </location>
</feature>
<keyword evidence="9" id="KW-1185">Reference proteome</keyword>
<dbReference type="Proteomes" id="UP000576087">
    <property type="component" value="Unassembled WGS sequence"/>
</dbReference>
<organism evidence="7 10">
    <name type="scientific">Aliirhizobium cellulosilyticum</name>
    <dbReference type="NCBI Taxonomy" id="393664"/>
    <lineage>
        <taxon>Bacteria</taxon>
        <taxon>Pseudomonadati</taxon>
        <taxon>Pseudomonadota</taxon>
        <taxon>Alphaproteobacteria</taxon>
        <taxon>Hyphomicrobiales</taxon>
        <taxon>Rhizobiaceae</taxon>
        <taxon>Aliirhizobium</taxon>
    </lineage>
</organism>
<proteinExistence type="predicted"/>
<dbReference type="Pfam" id="PF10531">
    <property type="entry name" value="SLBB"/>
    <property type="match status" value="1"/>
</dbReference>
<evidence type="ECO:0000256" key="1">
    <source>
        <dbReference type="ARBA" id="ARBA00022729"/>
    </source>
</evidence>
<dbReference type="Proteomes" id="UP000520770">
    <property type="component" value="Unassembled WGS sequence"/>
</dbReference>
<dbReference type="EMBL" id="JACIHM010000006">
    <property type="protein sequence ID" value="MBB4448219.1"/>
    <property type="molecule type" value="Genomic_DNA"/>
</dbReference>
<evidence type="ECO:0000313" key="6">
    <source>
        <dbReference type="EMBL" id="MBB4413586.1"/>
    </source>
</evidence>
<dbReference type="PANTHER" id="PTHR33619">
    <property type="entry name" value="POLYSACCHARIDE EXPORT PROTEIN GFCE-RELATED"/>
    <property type="match status" value="1"/>
</dbReference>
<gene>
    <name evidence="6" type="ORF">GGE31_004114</name>
    <name evidence="5" type="ORF">GGE33_004147</name>
    <name evidence="7" type="ORF">GGE35_004056</name>
</gene>
<dbReference type="Pfam" id="PF02563">
    <property type="entry name" value="Poly_export"/>
    <property type="match status" value="1"/>
</dbReference>
<dbReference type="RefSeq" id="WP_148145317.1">
    <property type="nucleotide sequence ID" value="NZ_JACIGW010000005.1"/>
</dbReference>
<dbReference type="InterPro" id="IPR003715">
    <property type="entry name" value="Poly_export_N"/>
</dbReference>
<dbReference type="Gene3D" id="3.30.1950.10">
    <property type="entry name" value="wza like domain"/>
    <property type="match status" value="1"/>
</dbReference>
<feature type="signal peptide" evidence="2">
    <location>
        <begin position="1"/>
        <end position="32"/>
    </location>
</feature>
<feature type="domain" description="Soluble ligand binding" evidence="4">
    <location>
        <begin position="123"/>
        <end position="171"/>
    </location>
</feature>
<dbReference type="PROSITE" id="PS51257">
    <property type="entry name" value="PROKAR_LIPOPROTEIN"/>
    <property type="match status" value="1"/>
</dbReference>
<evidence type="ECO:0000313" key="8">
    <source>
        <dbReference type="Proteomes" id="UP000520770"/>
    </source>
</evidence>
<comment type="caution">
    <text evidence="7">The sequence shown here is derived from an EMBL/GenBank/DDBJ whole genome shotgun (WGS) entry which is preliminary data.</text>
</comment>
<dbReference type="GO" id="GO:0015159">
    <property type="term" value="F:polysaccharide transmembrane transporter activity"/>
    <property type="evidence" value="ECO:0007669"/>
    <property type="project" value="InterPro"/>
</dbReference>
<dbReference type="InterPro" id="IPR019554">
    <property type="entry name" value="Soluble_ligand-bd"/>
</dbReference>
<feature type="chain" id="PRO_5036214133" evidence="2">
    <location>
        <begin position="33"/>
        <end position="196"/>
    </location>
</feature>
<evidence type="ECO:0000313" key="10">
    <source>
        <dbReference type="Proteomes" id="UP000576087"/>
    </source>
</evidence>
<reference evidence="8 9" key="1">
    <citation type="submission" date="2020-08" db="EMBL/GenBank/DDBJ databases">
        <title>Genomic Encyclopedia of Type Strains, Phase IV (KMG-V): Genome sequencing to study the core and pangenomes of soil and plant-associated prokaryotes.</title>
        <authorList>
            <person name="Whitman W."/>
        </authorList>
    </citation>
    <scope>NUCLEOTIDE SEQUENCE [LARGE SCALE GENOMIC DNA]</scope>
    <source>
        <strain evidence="6 9">SEMIA 444</strain>
        <strain evidence="5 8">SEMIA 448</strain>
        <strain evidence="7 10">SEMIA 452</strain>
    </source>
</reference>
<keyword evidence="1 2" id="KW-0732">Signal</keyword>
<dbReference type="PANTHER" id="PTHR33619:SF3">
    <property type="entry name" value="POLYSACCHARIDE EXPORT PROTEIN GFCE-RELATED"/>
    <property type="match status" value="1"/>
</dbReference>
<evidence type="ECO:0000313" key="5">
    <source>
        <dbReference type="EMBL" id="MBB4350382.1"/>
    </source>
</evidence>
<evidence type="ECO:0000259" key="4">
    <source>
        <dbReference type="Pfam" id="PF10531"/>
    </source>
</evidence>
<protein>
    <submittedName>
        <fullName evidence="7">Polysaccharide export outer membrane protein</fullName>
    </submittedName>
</protein>
<evidence type="ECO:0000313" key="9">
    <source>
        <dbReference type="Proteomes" id="UP000524535"/>
    </source>
</evidence>
<evidence type="ECO:0000313" key="7">
    <source>
        <dbReference type="EMBL" id="MBB4448219.1"/>
    </source>
</evidence>
<name>A0A7W4XDX7_9HYPH</name>
<evidence type="ECO:0000256" key="2">
    <source>
        <dbReference type="SAM" id="SignalP"/>
    </source>
</evidence>
<dbReference type="EMBL" id="JACIGY010000006">
    <property type="protein sequence ID" value="MBB4413586.1"/>
    <property type="molecule type" value="Genomic_DNA"/>
</dbReference>
<dbReference type="InterPro" id="IPR049712">
    <property type="entry name" value="Poly_export"/>
</dbReference>